<feature type="region of interest" description="Disordered" evidence="25">
    <location>
        <begin position="1490"/>
        <end position="1609"/>
    </location>
</feature>
<dbReference type="Pfam" id="PF14691">
    <property type="entry name" value="Fer4_20"/>
    <property type="match status" value="1"/>
</dbReference>
<evidence type="ECO:0000313" key="26">
    <source>
        <dbReference type="EMBL" id="CAD7225434.1"/>
    </source>
</evidence>
<name>A0A7R8ZL15_9CRUS</name>
<dbReference type="InterPro" id="IPR012220">
    <property type="entry name" value="Glu_synth_euk"/>
</dbReference>
<dbReference type="PROSITE" id="PS51278">
    <property type="entry name" value="GATASE_TYPE_2"/>
    <property type="match status" value="1"/>
</dbReference>
<dbReference type="EC" id="1.4.1.14" evidence="19"/>
<dbReference type="PRINTS" id="PR00419">
    <property type="entry name" value="ADXRDTASE"/>
</dbReference>
<dbReference type="Pfam" id="PF07992">
    <property type="entry name" value="Pyr_redox_2"/>
    <property type="match status" value="1"/>
</dbReference>
<evidence type="ECO:0000256" key="17">
    <source>
        <dbReference type="ARBA" id="ARBA00023164"/>
    </source>
</evidence>
<dbReference type="Gene3D" id="3.60.20.10">
    <property type="entry name" value="Glutamine Phosphoribosylpyrophosphate, subunit 1, domain 1"/>
    <property type="match status" value="1"/>
</dbReference>
<keyword evidence="9" id="KW-0285">Flavoprotein</keyword>
<comment type="pathway">
    <text evidence="4">Nitrogen metabolism.</text>
</comment>
<dbReference type="CDD" id="cd00982">
    <property type="entry name" value="gltB_C"/>
    <property type="match status" value="1"/>
</dbReference>
<dbReference type="Gene3D" id="3.50.50.60">
    <property type="entry name" value="FAD/NAD(P)-binding domain"/>
    <property type="match status" value="1"/>
</dbReference>
<dbReference type="InterPro" id="IPR017932">
    <property type="entry name" value="GATase_2_dom"/>
</dbReference>
<dbReference type="GO" id="GO:0019676">
    <property type="term" value="P:ammonia assimilation cycle"/>
    <property type="evidence" value="ECO:0007669"/>
    <property type="project" value="UniProtKB-ARBA"/>
</dbReference>
<dbReference type="GO" id="GO:0016639">
    <property type="term" value="F:oxidoreductase activity, acting on the CH-NH2 group of donors, NAD or NADP as acceptor"/>
    <property type="evidence" value="ECO:0007669"/>
    <property type="project" value="InterPro"/>
</dbReference>
<evidence type="ECO:0000256" key="21">
    <source>
        <dbReference type="ARBA" id="ARBA00057049"/>
    </source>
</evidence>
<evidence type="ECO:0000256" key="13">
    <source>
        <dbReference type="ARBA" id="ARBA00022962"/>
    </source>
</evidence>
<keyword evidence="8" id="KW-0028">Amino-acid biosynthesis</keyword>
<dbReference type="InterPro" id="IPR036485">
    <property type="entry name" value="Glu_synth_asu_C_sf"/>
</dbReference>
<evidence type="ECO:0000256" key="15">
    <source>
        <dbReference type="ARBA" id="ARBA00023004"/>
    </source>
</evidence>
<evidence type="ECO:0000256" key="7">
    <source>
        <dbReference type="ARBA" id="ARBA00011233"/>
    </source>
</evidence>
<keyword evidence="13" id="KW-0315">Glutamine amidotransferase</keyword>
<evidence type="ECO:0000256" key="25">
    <source>
        <dbReference type="SAM" id="MobiDB-lite"/>
    </source>
</evidence>
<keyword evidence="12" id="KW-0274">FAD</keyword>
<keyword evidence="17" id="KW-0314">Glutamate biosynthesis</keyword>
<dbReference type="InterPro" id="IPR051394">
    <property type="entry name" value="Glutamate_Synthase"/>
</dbReference>
<dbReference type="GO" id="GO:0051538">
    <property type="term" value="F:3 iron, 4 sulfur cluster binding"/>
    <property type="evidence" value="ECO:0007669"/>
    <property type="project" value="UniProtKB-KW"/>
</dbReference>
<keyword evidence="10" id="KW-0288">FMN</keyword>
<feature type="compositionally biased region" description="Basic and acidic residues" evidence="25">
    <location>
        <begin position="1533"/>
        <end position="1561"/>
    </location>
</feature>
<evidence type="ECO:0000256" key="2">
    <source>
        <dbReference type="ARBA" id="ARBA00001974"/>
    </source>
</evidence>
<feature type="compositionally biased region" description="Polar residues" evidence="25">
    <location>
        <begin position="1562"/>
        <end position="1588"/>
    </location>
</feature>
<evidence type="ECO:0000256" key="3">
    <source>
        <dbReference type="ARBA" id="ARBA00004802"/>
    </source>
</evidence>
<dbReference type="Pfam" id="PF00310">
    <property type="entry name" value="GATase_2"/>
    <property type="match status" value="1"/>
</dbReference>
<feature type="binding site" evidence="24">
    <location>
        <position position="1109"/>
    </location>
    <ligand>
        <name>[3Fe-4S] cluster</name>
        <dbReference type="ChEBI" id="CHEBI:21137"/>
    </ligand>
</feature>
<dbReference type="Gene3D" id="3.20.20.70">
    <property type="entry name" value="Aldolase class I"/>
    <property type="match status" value="1"/>
</dbReference>
<dbReference type="CDD" id="cd02808">
    <property type="entry name" value="GltS_FMN"/>
    <property type="match status" value="1"/>
</dbReference>
<evidence type="ECO:0000256" key="12">
    <source>
        <dbReference type="ARBA" id="ARBA00022827"/>
    </source>
</evidence>
<feature type="binding site" evidence="24">
    <location>
        <position position="1098"/>
    </location>
    <ligand>
        <name>[3Fe-4S] cluster</name>
        <dbReference type="ChEBI" id="CHEBI:21137"/>
    </ligand>
</feature>
<dbReference type="InterPro" id="IPR013785">
    <property type="entry name" value="Aldolase_TIM"/>
</dbReference>
<keyword evidence="11" id="KW-0479">Metal-binding</keyword>
<dbReference type="InterPro" id="IPR006982">
    <property type="entry name" value="Glu_synth_centr_N"/>
</dbReference>
<dbReference type="PIRSF" id="PIRSF000187">
    <property type="entry name" value="GOGAT"/>
    <property type="match status" value="1"/>
</dbReference>
<proteinExistence type="inferred from homology"/>
<dbReference type="InterPro" id="IPR028261">
    <property type="entry name" value="DPD_II"/>
</dbReference>
<dbReference type="PANTHER" id="PTHR43100:SF1">
    <property type="entry name" value="GLUTAMATE SYNTHASE [NADPH] SMALL CHAIN"/>
    <property type="match status" value="1"/>
</dbReference>
<keyword evidence="18 24" id="KW-0003">3Fe-4S</keyword>
<evidence type="ECO:0000256" key="1">
    <source>
        <dbReference type="ARBA" id="ARBA00001917"/>
    </source>
</evidence>
<dbReference type="FunFam" id="3.20.20.70:FF:000031">
    <property type="entry name" value="Glutamate synthase 1 [NADH]"/>
    <property type="match status" value="1"/>
</dbReference>
<dbReference type="EMBL" id="OB660570">
    <property type="protein sequence ID" value="CAD7225434.1"/>
    <property type="molecule type" value="Genomic_DNA"/>
</dbReference>
<dbReference type="GO" id="GO:0010181">
    <property type="term" value="F:FMN binding"/>
    <property type="evidence" value="ECO:0007669"/>
    <property type="project" value="InterPro"/>
</dbReference>
<feature type="compositionally biased region" description="Basic and acidic residues" evidence="25">
    <location>
        <begin position="1499"/>
        <end position="1514"/>
    </location>
</feature>
<comment type="pathway">
    <text evidence="3">Energy metabolism; nitrogen metabolism.</text>
</comment>
<evidence type="ECO:0000256" key="16">
    <source>
        <dbReference type="ARBA" id="ARBA00023014"/>
    </source>
</evidence>
<evidence type="ECO:0000256" key="6">
    <source>
        <dbReference type="ARBA" id="ARBA00009716"/>
    </source>
</evidence>
<dbReference type="GO" id="GO:0005506">
    <property type="term" value="F:iron ion binding"/>
    <property type="evidence" value="ECO:0007669"/>
    <property type="project" value="InterPro"/>
</dbReference>
<evidence type="ECO:0000256" key="19">
    <source>
        <dbReference type="ARBA" id="ARBA00024383"/>
    </source>
</evidence>
<dbReference type="Gene3D" id="3.40.50.720">
    <property type="entry name" value="NAD(P)-binding Rossmann-like Domain"/>
    <property type="match status" value="1"/>
</dbReference>
<dbReference type="InterPro" id="IPR036188">
    <property type="entry name" value="FAD/NAD-bd_sf"/>
</dbReference>
<comment type="cofactor">
    <cofactor evidence="2">
        <name>FAD</name>
        <dbReference type="ChEBI" id="CHEBI:57692"/>
    </cofactor>
</comment>
<dbReference type="Gene3D" id="2.160.20.60">
    <property type="entry name" value="Glutamate synthase, alpha subunit, C-terminal domain"/>
    <property type="match status" value="1"/>
</dbReference>
<dbReference type="GO" id="GO:0097054">
    <property type="term" value="P:L-glutamate biosynthetic process"/>
    <property type="evidence" value="ECO:0007669"/>
    <property type="project" value="UniProtKB-UniPathway"/>
</dbReference>
<evidence type="ECO:0000256" key="10">
    <source>
        <dbReference type="ARBA" id="ARBA00022643"/>
    </source>
</evidence>
<sequence length="2127" mass="236526">MYNTVDRSEPWMPPGSKGLYDPQQERDACGVGYLVNIKGIPSHKILQDAAVLTQRMKHRGACSCDDDSGDGAGVLCSMPHSYFTTVLKEEMGIDLPEKGRYAVGNIFMDEATQDESKTMMEAIAKHHGLKVLTWRRVPVDPTKVGAVAKAVEPVINQVFVTPEKESHTLDEIVRMVFKLRKQATHQVERPGARFYICSLSCSTIVYKGQLSADQIWTYYKDLLDPRFEVYIALVHTRFSTNTFPSWERSHPLRYLAHNGEINTLRGNINLMKAREGTMHSSEYGEELKTLYPVVEPNLSDSGCLDCVLEWLVMTGKRSLPEAVITMVPEAWENNELMKQEKKDFYRWAGCAMEPWDGPALVTFTDGRYVGAILDRNGLRPSRFYVTDDHMMIMASEVGVYDVDPERVIQKGRLRPGRMLLVDTEKKVIIQDEMLKQEIARSRPLEKWLKNLMLLVPMVMTKKEALGSMGNDAPLACLSKYQPLVYEYFKQLFAQVTNPPIDPFRERVIMSLGAPIGPSGNLLEPSEDMCKRLHLKQPILSIRDLKLIKSTNYGGWKAEVIDITYPITEGVEGLVKNIDRVCREADEAAKNGYQFLILSDRAAGRDRVPISSLLAQGAVHHHLIETRERMNVALILESGEAREVHQMCVLIGYGCDAICPYLVFETFKRLQLEGVVDLYLKDEDILENYVSAVERGLAKVMAKMGISTIQSYKGAQIFEAVGLGQEVIDKCFKNTASRLGGVSFVDLARDALDRQYLAYESSECDSRILRNPGFLHWRQGGERHINDPDSIANLQYATKTNSADVYKKYVEFARQSISDCTLRGQLEFVPAETPIPLEEVEEAKEIVKRFATGAMSFGSISWETHTTLAIAMNRVGAKSNTGEGGENSDRYMNQTPEHNMRSAIKQVASGRFGVTATYLANSDEIQIKMAQGAKPGEGGELPGYKVTEEIATTRHSVPGVGLISPPPHHDIYSIEDLAELIYDLKCANPTARISVKLVSEIGVGVVAAGVAKGRSEHITIAGHDGGTGASSWTGIKGAGLPWELGIAETHQVLTMNDLRSRVVLQVDGQIRTGFDVAVGAMLGADEFGFSTAPLIVLGCIMMRKCHLNTCPVGIATQDPVLRKKFEGKPEYVVNYLFMLAEEVRGYMAMMGIRRFQDLVGRTDLLRVRKDRAVGTNLVFDAILMNALEHRPGTNIVGGSLSQPFNLETRLDEVLIKKCQNVIQEIKNHIELNMEIENTTRAFGTTLSYHIAKKFGDHGLPAGSININLRGSAGQSFCAFLMHGVSVTLEGDANDYVGKGLSGGTVTIFPPRNSRPGFKSEDNIIAGNVCLYGATSGTAYFRGVVAERFCVRNSGATAVVEGVGDHGCEYMTGGRVIILGPVGRNFGAGMSGGIAYVLDENKTFESQVNPIMIQLLPLLDADDLSFVERTMSDFVQKTGSEVASRILETWPESANQFVKVFPYEYQRALRVRREQKARQLIRKTSSFDLKGGGQFPFMTAGRDRGSRDFMPVRDIEETGGGGEKSGYFRMKSRSRSREEMRRSQEDLRRSREDLKRSREDLKGSQETLYENEALDTSKQQDSPRKTSASMRDSKSPDTPGTPRTPRKESVQMVDKTRGFVIYKREIGVYRPPERRMEDWNEIYNYKQIHRGLRVQAARCMECGVPFCQSSNGCPLGNIIPKWNDLVFRGDWWDALSQLLQTNNFPEFTGRVCPAPCEGACVLGINENPVTIKNIECTIIDTAFERGWMKPEPPHRRTEFKVAVVGSGPAGLAAAHQLNKAGHNVIVFERAEHAGGLLQYGIPTMKLSKEVVQRRIRLLEAEGIQIKTKTEVGKDISIKDLHSNYDALVLCTGATWPRDLPIPGRELKGIHFAMEFLGTWQRKQMELEVPDWAVKYAEGKNVVVIGGGDTGCDCIGTSLRQGARSIVTFEILPAPPPHRAEDNPWPTWPKVFKMDYGHDEVKVKWGNDPRMFNTMSKCFVGNDEGHVTGVKTVKVEWAKDAAGRWQMKEVPGTEQTIPADLVLLAMGFLGPEQQILKELECEVDGRCNVKTPEGRYSSSVPKVFAAGDCRRGQSLVVWAIAEGRLAAREVDSFLTQKPSVLPGMGGVIAPNLSPDSPKRWMNCNGVKATP</sequence>
<dbReference type="SUPFAM" id="SSF46548">
    <property type="entry name" value="alpha-helical ferredoxin"/>
    <property type="match status" value="1"/>
</dbReference>
<dbReference type="SUPFAM" id="SSF51395">
    <property type="entry name" value="FMN-linked oxidoreductases"/>
    <property type="match status" value="1"/>
</dbReference>
<comment type="cofactor">
    <cofactor evidence="1">
        <name>FMN</name>
        <dbReference type="ChEBI" id="CHEBI:58210"/>
    </cofactor>
</comment>
<accession>A0A7R8ZL15</accession>
<feature type="binding site" evidence="24">
    <location>
        <position position="1104"/>
    </location>
    <ligand>
        <name>[3Fe-4S] cluster</name>
        <dbReference type="ChEBI" id="CHEBI:21137"/>
    </ligand>
</feature>
<dbReference type="UniPathway" id="UPA00634">
    <property type="reaction ID" value="UER00690"/>
</dbReference>
<dbReference type="Gene3D" id="1.10.1060.10">
    <property type="entry name" value="Alpha-helical ferredoxin"/>
    <property type="match status" value="1"/>
</dbReference>
<evidence type="ECO:0000256" key="24">
    <source>
        <dbReference type="PIRSR" id="PIRSR000187-2"/>
    </source>
</evidence>
<dbReference type="NCBIfam" id="NF008730">
    <property type="entry name" value="PRK11750.1"/>
    <property type="match status" value="1"/>
</dbReference>
<dbReference type="InterPro" id="IPR002489">
    <property type="entry name" value="Glu_synth_asu_C"/>
</dbReference>
<keyword evidence="14" id="KW-0560">Oxidoreductase</keyword>
<dbReference type="InterPro" id="IPR002932">
    <property type="entry name" value="Glu_synthdom"/>
</dbReference>
<evidence type="ECO:0000256" key="18">
    <source>
        <dbReference type="ARBA" id="ARBA00023291"/>
    </source>
</evidence>
<evidence type="ECO:0000256" key="22">
    <source>
        <dbReference type="ARBA" id="ARBA00068518"/>
    </source>
</evidence>
<dbReference type="OrthoDB" id="6334767at2759"/>
<organism evidence="26">
    <name type="scientific">Cyprideis torosa</name>
    <dbReference type="NCBI Taxonomy" id="163714"/>
    <lineage>
        <taxon>Eukaryota</taxon>
        <taxon>Metazoa</taxon>
        <taxon>Ecdysozoa</taxon>
        <taxon>Arthropoda</taxon>
        <taxon>Crustacea</taxon>
        <taxon>Oligostraca</taxon>
        <taxon>Ostracoda</taxon>
        <taxon>Podocopa</taxon>
        <taxon>Podocopida</taxon>
        <taxon>Cytherocopina</taxon>
        <taxon>Cytheroidea</taxon>
        <taxon>Cytherideidae</taxon>
        <taxon>Cyprideis</taxon>
    </lineage>
</organism>
<comment type="function">
    <text evidence="21">Forms L-glutamate from L-glutamine and 2-oxoglutarate. Represents an alternative pathway to L-glutamate dehydrogenase for the biosynthesis of L-glutamate. Participates with glutamine synthetase in ammonia assimilation processes. The enzyme is specific for NADH, L-glutamine and 2-oxoglutarate.</text>
</comment>
<keyword evidence="15" id="KW-0408">Iron</keyword>
<dbReference type="SUPFAM" id="SSF56235">
    <property type="entry name" value="N-terminal nucleophile aminohydrolases (Ntn hydrolases)"/>
    <property type="match status" value="1"/>
</dbReference>
<dbReference type="NCBIfam" id="TIGR01317">
    <property type="entry name" value="GOGAT_sm_gam"/>
    <property type="match status" value="1"/>
</dbReference>
<dbReference type="FunFam" id="3.60.20.10:FF:000001">
    <property type="entry name" value="Glutamate synthase, large subunit"/>
    <property type="match status" value="1"/>
</dbReference>
<dbReference type="Pfam" id="PF01493">
    <property type="entry name" value="GXGXG"/>
    <property type="match status" value="1"/>
</dbReference>
<evidence type="ECO:0000256" key="14">
    <source>
        <dbReference type="ARBA" id="ARBA00023002"/>
    </source>
</evidence>
<dbReference type="FunFam" id="3.50.50.60:FF:000022">
    <property type="entry name" value="Glutamate synthase [NADH], amyloplastic"/>
    <property type="match status" value="1"/>
</dbReference>
<dbReference type="PANTHER" id="PTHR43100">
    <property type="entry name" value="GLUTAMATE SYNTHASE [NADPH] SMALL CHAIN"/>
    <property type="match status" value="1"/>
</dbReference>
<evidence type="ECO:0000256" key="23">
    <source>
        <dbReference type="PIRSR" id="PIRSR000187-1"/>
    </source>
</evidence>
<dbReference type="SUPFAM" id="SSF69336">
    <property type="entry name" value="Alpha subunit of glutamate synthase, C-terminal domain"/>
    <property type="match status" value="1"/>
</dbReference>
<reference evidence="26" key="1">
    <citation type="submission" date="2020-11" db="EMBL/GenBank/DDBJ databases">
        <authorList>
            <person name="Tran Van P."/>
        </authorList>
    </citation>
    <scope>NUCLEOTIDE SEQUENCE</scope>
</reference>
<dbReference type="InterPro" id="IPR009051">
    <property type="entry name" value="Helical_ferredxn"/>
</dbReference>
<evidence type="ECO:0000256" key="5">
    <source>
        <dbReference type="ARBA" id="ARBA00004944"/>
    </source>
</evidence>
<evidence type="ECO:0000256" key="9">
    <source>
        <dbReference type="ARBA" id="ARBA00022630"/>
    </source>
</evidence>
<dbReference type="CDD" id="cd00713">
    <property type="entry name" value="GltS"/>
    <property type="match status" value="1"/>
</dbReference>
<comment type="cofactor">
    <cofactor evidence="24">
        <name>[3Fe-4S] cluster</name>
        <dbReference type="ChEBI" id="CHEBI:21137"/>
    </cofactor>
    <text evidence="24">Binds 1 [3Fe-4S] cluster.</text>
</comment>
<feature type="region of interest" description="Disordered" evidence="25">
    <location>
        <begin position="1"/>
        <end position="22"/>
    </location>
</feature>
<feature type="active site" description="For GATase activity" evidence="23">
    <location>
        <position position="29"/>
    </location>
</feature>
<comment type="catalytic activity">
    <reaction evidence="20">
        <text>2 L-glutamate + NAD(+) = L-glutamine + 2-oxoglutarate + NADH + H(+)</text>
        <dbReference type="Rhea" id="RHEA:13753"/>
        <dbReference type="ChEBI" id="CHEBI:15378"/>
        <dbReference type="ChEBI" id="CHEBI:16810"/>
        <dbReference type="ChEBI" id="CHEBI:29985"/>
        <dbReference type="ChEBI" id="CHEBI:57540"/>
        <dbReference type="ChEBI" id="CHEBI:57945"/>
        <dbReference type="ChEBI" id="CHEBI:58359"/>
        <dbReference type="EC" id="1.4.1.14"/>
    </reaction>
</comment>
<dbReference type="GO" id="GO:0050660">
    <property type="term" value="F:flavin adenine dinucleotide binding"/>
    <property type="evidence" value="ECO:0007669"/>
    <property type="project" value="InterPro"/>
</dbReference>
<comment type="subunit">
    <text evidence="7">Homotrimer.</text>
</comment>
<dbReference type="InterPro" id="IPR029055">
    <property type="entry name" value="Ntn_hydrolases_N"/>
</dbReference>
<evidence type="ECO:0000256" key="8">
    <source>
        <dbReference type="ARBA" id="ARBA00022605"/>
    </source>
</evidence>
<dbReference type="Pfam" id="PF01645">
    <property type="entry name" value="Glu_synthase"/>
    <property type="match status" value="1"/>
</dbReference>
<dbReference type="FunFam" id="3.20.20.70:FF:000017">
    <property type="entry name" value="Glutamate synthase [NADH], amyloplastic"/>
    <property type="match status" value="1"/>
</dbReference>
<comment type="similarity">
    <text evidence="6">Belongs to the glutamate synthase family.</text>
</comment>
<evidence type="ECO:0000256" key="20">
    <source>
        <dbReference type="ARBA" id="ARBA00048867"/>
    </source>
</evidence>
<evidence type="ECO:0000256" key="11">
    <source>
        <dbReference type="ARBA" id="ARBA00022723"/>
    </source>
</evidence>
<gene>
    <name evidence="26" type="ORF">CTOB1V02_LOCUS3375</name>
</gene>
<protein>
    <recommendedName>
        <fullName evidence="22">Glutamate synthase [NADH]</fullName>
        <ecNumber evidence="19">1.4.1.14</ecNumber>
    </recommendedName>
</protein>
<dbReference type="InterPro" id="IPR023753">
    <property type="entry name" value="FAD/NAD-binding_dom"/>
</dbReference>
<dbReference type="FunFam" id="2.160.20.60:FF:000001">
    <property type="entry name" value="Glutamate synthase, large subunit"/>
    <property type="match status" value="1"/>
</dbReference>
<dbReference type="InterPro" id="IPR006005">
    <property type="entry name" value="Glut_synth_ssu1"/>
</dbReference>
<comment type="pathway">
    <text evidence="5">Amino-acid biosynthesis; L-glutamate biosynthesis via GLT pathway; L-glutamate from 2-oxoglutarate and L-glutamine (NAD(+) route): step 1/1.</text>
</comment>
<keyword evidence="16 24" id="KW-0411">Iron-sulfur</keyword>
<evidence type="ECO:0000256" key="4">
    <source>
        <dbReference type="ARBA" id="ARBA00004909"/>
    </source>
</evidence>
<dbReference type="GO" id="GO:0016040">
    <property type="term" value="F:glutamate synthase (NADH) activity"/>
    <property type="evidence" value="ECO:0007669"/>
    <property type="project" value="UniProtKB-EC"/>
</dbReference>
<dbReference type="SUPFAM" id="SSF51971">
    <property type="entry name" value="Nucleotide-binding domain"/>
    <property type="match status" value="2"/>
</dbReference>
<dbReference type="Pfam" id="PF04898">
    <property type="entry name" value="Glu_syn_central"/>
    <property type="match status" value="1"/>
</dbReference>
<dbReference type="UniPathway" id="UPA00045"/>